<comment type="caution">
    <text evidence="1">The sequence shown here is derived from an EMBL/GenBank/DDBJ whole genome shotgun (WGS) entry which is preliminary data.</text>
</comment>
<sequence length="62" mass="6941">MSNLVGVAYWAWNYCWSLDDIDRVEQMMARGEHPSAIARAFRTTTEEVERLIARNPGLGGGA</sequence>
<evidence type="ECO:0000313" key="2">
    <source>
        <dbReference type="Proteomes" id="UP000782610"/>
    </source>
</evidence>
<accession>A0A933L2A2</accession>
<evidence type="ECO:0000313" key="1">
    <source>
        <dbReference type="EMBL" id="MBI4921872.1"/>
    </source>
</evidence>
<dbReference type="AlphaFoldDB" id="A0A933L2A2"/>
<dbReference type="Proteomes" id="UP000782610">
    <property type="component" value="Unassembled WGS sequence"/>
</dbReference>
<reference evidence="1" key="1">
    <citation type="submission" date="2020-07" db="EMBL/GenBank/DDBJ databases">
        <title>Huge and variable diversity of episymbiotic CPR bacteria and DPANN archaea in groundwater ecosystems.</title>
        <authorList>
            <person name="He C.Y."/>
            <person name="Keren R."/>
            <person name="Whittaker M."/>
            <person name="Farag I.F."/>
            <person name="Doudna J."/>
            <person name="Cate J.H.D."/>
            <person name="Banfield J.F."/>
        </authorList>
    </citation>
    <scope>NUCLEOTIDE SEQUENCE</scope>
    <source>
        <strain evidence="1">NC_groundwater_1586_Pr3_B-0.1um_66_15</strain>
    </source>
</reference>
<gene>
    <name evidence="1" type="ORF">HY834_08990</name>
</gene>
<proteinExistence type="predicted"/>
<organism evidence="1 2">
    <name type="scientific">Devosia nanyangense</name>
    <dbReference type="NCBI Taxonomy" id="1228055"/>
    <lineage>
        <taxon>Bacteria</taxon>
        <taxon>Pseudomonadati</taxon>
        <taxon>Pseudomonadota</taxon>
        <taxon>Alphaproteobacteria</taxon>
        <taxon>Hyphomicrobiales</taxon>
        <taxon>Devosiaceae</taxon>
        <taxon>Devosia</taxon>
    </lineage>
</organism>
<name>A0A933L2A2_9HYPH</name>
<protein>
    <submittedName>
        <fullName evidence="1">Uncharacterized protein</fullName>
    </submittedName>
</protein>
<dbReference type="EMBL" id="JACRAF010000025">
    <property type="protein sequence ID" value="MBI4921872.1"/>
    <property type="molecule type" value="Genomic_DNA"/>
</dbReference>